<dbReference type="SUPFAM" id="SSF53067">
    <property type="entry name" value="Actin-like ATPase domain"/>
    <property type="match status" value="2"/>
</dbReference>
<gene>
    <name evidence="5" type="ORF">UFOPK3124_00891</name>
</gene>
<dbReference type="PANTHER" id="PTHR43095:SF5">
    <property type="entry name" value="XYLULOSE KINASE"/>
    <property type="match status" value="1"/>
</dbReference>
<dbReference type="Pfam" id="PF00370">
    <property type="entry name" value="FGGY_N"/>
    <property type="match status" value="1"/>
</dbReference>
<proteinExistence type="predicted"/>
<accession>A0A6J6ZGJ3</accession>
<dbReference type="InterPro" id="IPR043129">
    <property type="entry name" value="ATPase_NBD"/>
</dbReference>
<protein>
    <submittedName>
        <fullName evidence="5">Unannotated protein</fullName>
    </submittedName>
</protein>
<feature type="domain" description="Carbohydrate kinase FGGY N-terminal" evidence="3">
    <location>
        <begin position="4"/>
        <end position="239"/>
    </location>
</feature>
<dbReference type="AlphaFoldDB" id="A0A6J6ZGJ3"/>
<reference evidence="5" key="1">
    <citation type="submission" date="2020-05" db="EMBL/GenBank/DDBJ databases">
        <authorList>
            <person name="Chiriac C."/>
            <person name="Salcher M."/>
            <person name="Ghai R."/>
            <person name="Kavagutti S V."/>
        </authorList>
    </citation>
    <scope>NUCLEOTIDE SEQUENCE</scope>
</reference>
<dbReference type="InterPro" id="IPR018484">
    <property type="entry name" value="FGGY_N"/>
</dbReference>
<organism evidence="5">
    <name type="scientific">freshwater metagenome</name>
    <dbReference type="NCBI Taxonomy" id="449393"/>
    <lineage>
        <taxon>unclassified sequences</taxon>
        <taxon>metagenomes</taxon>
        <taxon>ecological metagenomes</taxon>
    </lineage>
</organism>
<feature type="domain" description="Carbohydrate kinase FGGY C-terminal" evidence="4">
    <location>
        <begin position="252"/>
        <end position="429"/>
    </location>
</feature>
<dbReference type="InterPro" id="IPR050406">
    <property type="entry name" value="FGGY_Carb_Kinase"/>
</dbReference>
<dbReference type="Pfam" id="PF02782">
    <property type="entry name" value="FGGY_C"/>
    <property type="match status" value="1"/>
</dbReference>
<evidence type="ECO:0000259" key="3">
    <source>
        <dbReference type="Pfam" id="PF00370"/>
    </source>
</evidence>
<name>A0A6J6ZGJ3_9ZZZZ</name>
<keyword evidence="1" id="KW-0808">Transferase</keyword>
<dbReference type="Gene3D" id="3.30.420.40">
    <property type="match status" value="2"/>
</dbReference>
<dbReference type="InterPro" id="IPR000577">
    <property type="entry name" value="Carb_kinase_FGGY"/>
</dbReference>
<evidence type="ECO:0000313" key="5">
    <source>
        <dbReference type="EMBL" id="CAB4818228.1"/>
    </source>
</evidence>
<keyword evidence="2" id="KW-0418">Kinase</keyword>
<dbReference type="PIRSF" id="PIRSF000538">
    <property type="entry name" value="GlpK"/>
    <property type="match status" value="1"/>
</dbReference>
<dbReference type="GO" id="GO:0016301">
    <property type="term" value="F:kinase activity"/>
    <property type="evidence" value="ECO:0007669"/>
    <property type="project" value="UniProtKB-KW"/>
</dbReference>
<evidence type="ECO:0000259" key="4">
    <source>
        <dbReference type="Pfam" id="PF02782"/>
    </source>
</evidence>
<dbReference type="PANTHER" id="PTHR43095">
    <property type="entry name" value="SUGAR KINASE"/>
    <property type="match status" value="1"/>
</dbReference>
<dbReference type="GO" id="GO:0005975">
    <property type="term" value="P:carbohydrate metabolic process"/>
    <property type="evidence" value="ECO:0007669"/>
    <property type="project" value="InterPro"/>
</dbReference>
<evidence type="ECO:0000256" key="1">
    <source>
        <dbReference type="ARBA" id="ARBA00022679"/>
    </source>
</evidence>
<dbReference type="InterPro" id="IPR018485">
    <property type="entry name" value="FGGY_C"/>
</dbReference>
<sequence>MAALWVGLDVGTSGVKAIAVDDNGAVVARGEANYPIQGEGVIAEQDPLHYVDATIAAIAQLGTIEISGIGICGQTPTLVLVDSANNPVTPAITWRDSRAKSESDELKAKFGKSLEQFGVDNVFEPSQLPAKLLWLSRNKPEVLSKARWALLPKDYIALLLTGVAVSDPWSCKGLVSLKTRKPVAEVIEFIGITESLVPPQLDPWQLGGLVTQAGAQEFGLREAIPVAVGWSDALAGMVGIGAPVKAMSFILTGTSDIIGSSHNKKSEPVNGIYQVSSASSPLTIDFGPTQSSGGSLVWLAEESKCSVGELVELAAKAETDAFFLPFIGGERAPLWNSQLRQRFIDLPEIATLGERALAVMKGVCLSDRHVLTYSWKSAEKSDQINLAGANIEHAAWLKARRYVFTEKLIMHKEPQLPALGAAMLAMSAATGEPLVSAFEKLHGEIEVQESVAQGNQDELFARYLAAVELEVKSLES</sequence>
<evidence type="ECO:0000256" key="2">
    <source>
        <dbReference type="ARBA" id="ARBA00022777"/>
    </source>
</evidence>
<dbReference type="EMBL" id="CAFAAY010000069">
    <property type="protein sequence ID" value="CAB4818228.1"/>
    <property type="molecule type" value="Genomic_DNA"/>
</dbReference>